<dbReference type="SUPFAM" id="SSF52540">
    <property type="entry name" value="P-loop containing nucleoside triphosphate hydrolases"/>
    <property type="match status" value="1"/>
</dbReference>
<evidence type="ECO:0000259" key="1">
    <source>
        <dbReference type="Pfam" id="PF21530"/>
    </source>
</evidence>
<dbReference type="InterPro" id="IPR049163">
    <property type="entry name" value="Pif1-like_2B_dom"/>
</dbReference>
<reference evidence="2" key="1">
    <citation type="submission" date="2020-12" db="EMBL/GenBank/DDBJ databases">
        <title>Metabolic potential, ecology and presence of endohyphal bacteria is reflected in genomic diversity of Mucoromycotina.</title>
        <authorList>
            <person name="Muszewska A."/>
            <person name="Okrasinska A."/>
            <person name="Steczkiewicz K."/>
            <person name="Drgas O."/>
            <person name="Orlowska M."/>
            <person name="Perlinska-Lenart U."/>
            <person name="Aleksandrzak-Piekarczyk T."/>
            <person name="Szatraj K."/>
            <person name="Zielenkiewicz U."/>
            <person name="Pilsyk S."/>
            <person name="Malc E."/>
            <person name="Mieczkowski P."/>
            <person name="Kruszewska J.S."/>
            <person name="Biernat P."/>
            <person name="Pawlowska J."/>
        </authorList>
    </citation>
    <scope>NUCLEOTIDE SEQUENCE</scope>
    <source>
        <strain evidence="2">WA0000017839</strain>
    </source>
</reference>
<dbReference type="PANTHER" id="PTHR23274:SF11">
    <property type="entry name" value="ATP-DEPENDENT DNA HELICASE PIF1"/>
    <property type="match status" value="1"/>
</dbReference>
<dbReference type="EMBL" id="JAEPRD010000188">
    <property type="protein sequence ID" value="KAG2194770.1"/>
    <property type="molecule type" value="Genomic_DNA"/>
</dbReference>
<dbReference type="AlphaFoldDB" id="A0A8H7QME5"/>
<proteinExistence type="predicted"/>
<name>A0A8H7QME5_9FUNG</name>
<dbReference type="PANTHER" id="PTHR23274">
    <property type="entry name" value="DNA HELICASE-RELATED"/>
    <property type="match status" value="1"/>
</dbReference>
<protein>
    <recommendedName>
        <fullName evidence="1">DNA helicase Pif1-like 2B domain-containing protein</fullName>
    </recommendedName>
</protein>
<gene>
    <name evidence="2" type="ORF">INT47_012072</name>
</gene>
<sequence>MALGTMTPDDSKLFSDRTFKSIPAESLVKGKEIIRLYSTNEEDYQCNEAILSGMTSAVYESKCYDKVTLEKSSASVKDSLLEKLRGLSHDRTAGSPYLLNLRIGARYMITINIDTSDGLVNGTSGIFKQVDFGTSVSSVEKPLRIWLLMEDERSGKVQRKRVKTNSVMPPDWVPIDYTNGTFSVKVERASPVIRVQRTQFPVGVAEALTVHKARAVHILMSY</sequence>
<dbReference type="Pfam" id="PF21530">
    <property type="entry name" value="Pif1_2B_dom"/>
    <property type="match status" value="1"/>
</dbReference>
<feature type="domain" description="DNA helicase Pif1-like 2B" evidence="1">
    <location>
        <begin position="98"/>
        <end position="126"/>
    </location>
</feature>
<evidence type="ECO:0000313" key="3">
    <source>
        <dbReference type="Proteomes" id="UP000603453"/>
    </source>
</evidence>
<organism evidence="2 3">
    <name type="scientific">Mucor saturninus</name>
    <dbReference type="NCBI Taxonomy" id="64648"/>
    <lineage>
        <taxon>Eukaryota</taxon>
        <taxon>Fungi</taxon>
        <taxon>Fungi incertae sedis</taxon>
        <taxon>Mucoromycota</taxon>
        <taxon>Mucoromycotina</taxon>
        <taxon>Mucoromycetes</taxon>
        <taxon>Mucorales</taxon>
        <taxon>Mucorineae</taxon>
        <taxon>Mucoraceae</taxon>
        <taxon>Mucor</taxon>
    </lineage>
</organism>
<dbReference type="Proteomes" id="UP000603453">
    <property type="component" value="Unassembled WGS sequence"/>
</dbReference>
<dbReference type="OrthoDB" id="2288986at2759"/>
<evidence type="ECO:0000313" key="2">
    <source>
        <dbReference type="EMBL" id="KAG2194770.1"/>
    </source>
</evidence>
<keyword evidence="3" id="KW-1185">Reference proteome</keyword>
<comment type="caution">
    <text evidence="2">The sequence shown here is derived from an EMBL/GenBank/DDBJ whole genome shotgun (WGS) entry which is preliminary data.</text>
</comment>
<dbReference type="InterPro" id="IPR027417">
    <property type="entry name" value="P-loop_NTPase"/>
</dbReference>
<accession>A0A8H7QME5</accession>